<dbReference type="InterPro" id="IPR048280">
    <property type="entry name" value="COX6B-like"/>
</dbReference>
<dbReference type="Proteomes" id="UP000469452">
    <property type="component" value="Unassembled WGS sequence"/>
</dbReference>
<dbReference type="VEuPathDB" id="FungiDB:H257_08705"/>
<evidence type="ECO:0000256" key="2">
    <source>
        <dbReference type="ARBA" id="ARBA00023128"/>
    </source>
</evidence>
<keyword evidence="2" id="KW-0496">Mitochondrion</keyword>
<dbReference type="EMBL" id="VJMI01014697">
    <property type="protein sequence ID" value="KAF0738708.1"/>
    <property type="molecule type" value="Genomic_DNA"/>
</dbReference>
<comment type="caution">
    <text evidence="4">The sequence shown here is derived from an EMBL/GenBank/DDBJ whole genome shotgun (WGS) entry which is preliminary data.</text>
</comment>
<dbReference type="AlphaFoldDB" id="A0A6A5A5M0"/>
<evidence type="ECO:0008006" key="6">
    <source>
        <dbReference type="Google" id="ProtNLM"/>
    </source>
</evidence>
<dbReference type="Gene3D" id="1.10.10.140">
    <property type="entry name" value="Cytochrome c oxidase, subunit VIb"/>
    <property type="match status" value="1"/>
</dbReference>
<dbReference type="GO" id="GO:0045277">
    <property type="term" value="C:respiratory chain complex IV"/>
    <property type="evidence" value="ECO:0007669"/>
    <property type="project" value="InterPro"/>
</dbReference>
<dbReference type="PANTHER" id="PTHR46281:SF8">
    <property type="entry name" value="CYTOCHROME C OXIDASE SUBUNIT 12, MITOCHONDRIAL"/>
    <property type="match status" value="1"/>
</dbReference>
<dbReference type="InterPro" id="IPR003213">
    <property type="entry name" value="Cyt_c_oxidase_su6B"/>
</dbReference>
<accession>A0A6A5A5M0</accession>
<dbReference type="Pfam" id="PF02297">
    <property type="entry name" value="COX6B"/>
    <property type="match status" value="1"/>
</dbReference>
<dbReference type="GO" id="GO:0005739">
    <property type="term" value="C:mitochondrion"/>
    <property type="evidence" value="ECO:0007669"/>
    <property type="project" value="UniProtKB-SubCell"/>
</dbReference>
<gene>
    <name evidence="4" type="ORF">AaE_008841</name>
</gene>
<organism evidence="4 5">
    <name type="scientific">Aphanomyces astaci</name>
    <name type="common">Crayfish plague agent</name>
    <dbReference type="NCBI Taxonomy" id="112090"/>
    <lineage>
        <taxon>Eukaryota</taxon>
        <taxon>Sar</taxon>
        <taxon>Stramenopiles</taxon>
        <taxon>Oomycota</taxon>
        <taxon>Saprolegniomycetes</taxon>
        <taxon>Saprolegniales</taxon>
        <taxon>Verrucalvaceae</taxon>
        <taxon>Aphanomyces</taxon>
    </lineage>
</organism>
<keyword evidence="3" id="KW-1015">Disulfide bond</keyword>
<protein>
    <recommendedName>
        <fullName evidence="6">Cytochrome c oxidase subunit 6B</fullName>
    </recommendedName>
</protein>
<evidence type="ECO:0000313" key="5">
    <source>
        <dbReference type="Proteomes" id="UP000469452"/>
    </source>
</evidence>
<reference evidence="4 5" key="1">
    <citation type="submission" date="2019-06" db="EMBL/GenBank/DDBJ databases">
        <title>Genomics analysis of Aphanomyces spp. identifies a new class of oomycete effector associated with host adaptation.</title>
        <authorList>
            <person name="Gaulin E."/>
        </authorList>
    </citation>
    <scope>NUCLEOTIDE SEQUENCE [LARGE SCALE GENOMIC DNA]</scope>
    <source>
        <strain evidence="4 5">E</strain>
    </source>
</reference>
<comment type="subcellular location">
    <subcellularLocation>
        <location evidence="1">Mitochondrion</location>
    </subcellularLocation>
</comment>
<evidence type="ECO:0000256" key="1">
    <source>
        <dbReference type="ARBA" id="ARBA00004173"/>
    </source>
</evidence>
<evidence type="ECO:0000256" key="3">
    <source>
        <dbReference type="ARBA" id="ARBA00023157"/>
    </source>
</evidence>
<evidence type="ECO:0000313" key="4">
    <source>
        <dbReference type="EMBL" id="KAF0738708.1"/>
    </source>
</evidence>
<sequence length="53" mass="6261">VRYNEWALCLKKNDDDEDACKHKRQYAKSLCPGSWLEKWDTERDEGNFSGVPK</sequence>
<dbReference type="SUPFAM" id="SSF47694">
    <property type="entry name" value="Cytochrome c oxidase subunit h"/>
    <property type="match status" value="1"/>
</dbReference>
<proteinExistence type="predicted"/>
<dbReference type="InterPro" id="IPR036549">
    <property type="entry name" value="CX6/COA6-like_sf"/>
</dbReference>
<name>A0A6A5A5M0_APHAT</name>
<feature type="non-terminal residue" evidence="4">
    <location>
        <position position="1"/>
    </location>
</feature>
<dbReference type="PANTHER" id="PTHR46281">
    <property type="entry name" value="CYTOCHROME C OXIDASE SUBUNIT 6B"/>
    <property type="match status" value="1"/>
</dbReference>